<dbReference type="RefSeq" id="WP_267848137.1">
    <property type="nucleotide sequence ID" value="NZ_JAPMXC010000003.1"/>
</dbReference>
<dbReference type="Proteomes" id="UP001082899">
    <property type="component" value="Unassembled WGS sequence"/>
</dbReference>
<evidence type="ECO:0000313" key="3">
    <source>
        <dbReference type="Proteomes" id="UP001082899"/>
    </source>
</evidence>
<proteinExistence type="predicted"/>
<reference evidence="2" key="1">
    <citation type="submission" date="2022-11" db="EMBL/GenBank/DDBJ databases">
        <title>Robbsia betulipollinis sp. nov., isolated from pollen of birch (Betula pendula).</title>
        <authorList>
            <person name="Shi H."/>
            <person name="Ambika Manirajan B."/>
            <person name="Ratering S."/>
            <person name="Geissler-Plaum R."/>
            <person name="Schnell S."/>
        </authorList>
    </citation>
    <scope>NUCLEOTIDE SEQUENCE</scope>
    <source>
        <strain evidence="2">Bb-Pol-6</strain>
    </source>
</reference>
<keyword evidence="3" id="KW-1185">Reference proteome</keyword>
<evidence type="ECO:0008006" key="4">
    <source>
        <dbReference type="Google" id="ProtNLM"/>
    </source>
</evidence>
<evidence type="ECO:0000313" key="2">
    <source>
        <dbReference type="EMBL" id="MCY0388244.1"/>
    </source>
</evidence>
<gene>
    <name evidence="2" type="ORF">OVY01_13550</name>
</gene>
<accession>A0ABT3ZNW9</accession>
<name>A0ABT3ZNW9_9BURK</name>
<feature type="region of interest" description="Disordered" evidence="1">
    <location>
        <begin position="1"/>
        <end position="33"/>
    </location>
</feature>
<feature type="compositionally biased region" description="Polar residues" evidence="1">
    <location>
        <begin position="15"/>
        <end position="30"/>
    </location>
</feature>
<protein>
    <recommendedName>
        <fullName evidence="4">SMP domain-containing protein</fullName>
    </recommendedName>
</protein>
<organism evidence="2 3">
    <name type="scientific">Robbsia betulipollinis</name>
    <dbReference type="NCBI Taxonomy" id="2981849"/>
    <lineage>
        <taxon>Bacteria</taxon>
        <taxon>Pseudomonadati</taxon>
        <taxon>Pseudomonadota</taxon>
        <taxon>Betaproteobacteria</taxon>
        <taxon>Burkholderiales</taxon>
        <taxon>Burkholderiaceae</taxon>
        <taxon>Robbsia</taxon>
    </lineage>
</organism>
<evidence type="ECO:0000256" key="1">
    <source>
        <dbReference type="SAM" id="MobiDB-lite"/>
    </source>
</evidence>
<comment type="caution">
    <text evidence="2">The sequence shown here is derived from an EMBL/GenBank/DDBJ whole genome shotgun (WGS) entry which is preliminary data.</text>
</comment>
<dbReference type="EMBL" id="JAPMXC010000003">
    <property type="protein sequence ID" value="MCY0388244.1"/>
    <property type="molecule type" value="Genomic_DNA"/>
</dbReference>
<sequence>MHTTKKMAAAVKASDQAQNQKHNSPKSNSIGFPARIQAASAGVEVA</sequence>